<organism evidence="2 3">
    <name type="scientific">Lachnellula suecica</name>
    <dbReference type="NCBI Taxonomy" id="602035"/>
    <lineage>
        <taxon>Eukaryota</taxon>
        <taxon>Fungi</taxon>
        <taxon>Dikarya</taxon>
        <taxon>Ascomycota</taxon>
        <taxon>Pezizomycotina</taxon>
        <taxon>Leotiomycetes</taxon>
        <taxon>Helotiales</taxon>
        <taxon>Lachnaceae</taxon>
        <taxon>Lachnellula</taxon>
    </lineage>
</organism>
<dbReference type="PANTHER" id="PTHR34755">
    <property type="entry name" value="SERINE/ARGININE REPETITIVE MATRIX PROTEIN 3-RELATED"/>
    <property type="match status" value="1"/>
</dbReference>
<dbReference type="Gene3D" id="3.80.10.10">
    <property type="entry name" value="Ribonuclease Inhibitor"/>
    <property type="match status" value="1"/>
</dbReference>
<feature type="region of interest" description="Disordered" evidence="1">
    <location>
        <begin position="713"/>
        <end position="737"/>
    </location>
</feature>
<dbReference type="Proteomes" id="UP000469558">
    <property type="component" value="Unassembled WGS sequence"/>
</dbReference>
<evidence type="ECO:0000313" key="2">
    <source>
        <dbReference type="EMBL" id="TVY68831.1"/>
    </source>
</evidence>
<accession>A0A8T9C0L0</accession>
<feature type="compositionally biased region" description="Polar residues" evidence="1">
    <location>
        <begin position="23"/>
        <end position="45"/>
    </location>
</feature>
<dbReference type="EMBL" id="QGMK01001407">
    <property type="protein sequence ID" value="TVY68831.1"/>
    <property type="molecule type" value="Genomic_DNA"/>
</dbReference>
<feature type="region of interest" description="Disordered" evidence="1">
    <location>
        <begin position="1"/>
        <end position="179"/>
    </location>
</feature>
<keyword evidence="3" id="KW-1185">Reference proteome</keyword>
<feature type="compositionally biased region" description="Acidic residues" evidence="1">
    <location>
        <begin position="46"/>
        <end position="59"/>
    </location>
</feature>
<dbReference type="InterPro" id="IPR032675">
    <property type="entry name" value="LRR_dom_sf"/>
</dbReference>
<evidence type="ECO:0000256" key="1">
    <source>
        <dbReference type="SAM" id="MobiDB-lite"/>
    </source>
</evidence>
<feature type="compositionally biased region" description="Low complexity" evidence="1">
    <location>
        <begin position="62"/>
        <end position="76"/>
    </location>
</feature>
<feature type="compositionally biased region" description="Basic residues" evidence="1">
    <location>
        <begin position="1"/>
        <end position="10"/>
    </location>
</feature>
<feature type="compositionally biased region" description="Low complexity" evidence="1">
    <location>
        <begin position="170"/>
        <end position="179"/>
    </location>
</feature>
<feature type="compositionally biased region" description="Acidic residues" evidence="1">
    <location>
        <begin position="776"/>
        <end position="796"/>
    </location>
</feature>
<proteinExistence type="predicted"/>
<feature type="compositionally biased region" description="Acidic residues" evidence="1">
    <location>
        <begin position="93"/>
        <end position="103"/>
    </location>
</feature>
<comment type="caution">
    <text evidence="2">The sequence shown here is derived from an EMBL/GenBank/DDBJ whole genome shotgun (WGS) entry which is preliminary data.</text>
</comment>
<feature type="compositionally biased region" description="Basic residues" evidence="1">
    <location>
        <begin position="78"/>
        <end position="87"/>
    </location>
</feature>
<feature type="compositionally biased region" description="Low complexity" evidence="1">
    <location>
        <begin position="655"/>
        <end position="668"/>
    </location>
</feature>
<protein>
    <submittedName>
        <fullName evidence="2">Uncharacterized protein</fullName>
    </submittedName>
</protein>
<reference evidence="2 3" key="1">
    <citation type="submission" date="2018-05" db="EMBL/GenBank/DDBJ databases">
        <title>Genome sequencing and assembly of the regulated plant pathogen Lachnellula willkommii and related sister species for the development of diagnostic species identification markers.</title>
        <authorList>
            <person name="Giroux E."/>
            <person name="Bilodeau G."/>
        </authorList>
    </citation>
    <scope>NUCLEOTIDE SEQUENCE [LARGE SCALE GENOMIC DNA]</scope>
    <source>
        <strain evidence="2 3">CBS 268.59</strain>
    </source>
</reference>
<dbReference type="InterPro" id="IPR052109">
    <property type="entry name" value="SRRM_Domain-Containing"/>
</dbReference>
<evidence type="ECO:0000313" key="3">
    <source>
        <dbReference type="Proteomes" id="UP000469558"/>
    </source>
</evidence>
<dbReference type="SUPFAM" id="SSF52047">
    <property type="entry name" value="RNI-like"/>
    <property type="match status" value="1"/>
</dbReference>
<feature type="compositionally biased region" description="Polar residues" evidence="1">
    <location>
        <begin position="112"/>
        <end position="122"/>
    </location>
</feature>
<feature type="region of interest" description="Disordered" evidence="1">
    <location>
        <begin position="642"/>
        <end position="698"/>
    </location>
</feature>
<name>A0A8T9C0L0_9HELO</name>
<feature type="region of interest" description="Disordered" evidence="1">
    <location>
        <begin position="769"/>
        <end position="796"/>
    </location>
</feature>
<gene>
    <name evidence="2" type="ORF">LSUE1_G008844</name>
</gene>
<dbReference type="PANTHER" id="PTHR34755:SF4">
    <property type="entry name" value="F-BOX DOMAIN-CONTAINING PROTEIN"/>
    <property type="match status" value="1"/>
</dbReference>
<dbReference type="OrthoDB" id="5395390at2759"/>
<dbReference type="AlphaFoldDB" id="A0A8T9C0L0"/>
<sequence>MASAVARRRSQALPRSTRVHPISSPNVSSPRTKPSISYAEPSSDTDALEDDSDNSDELAEPSTGRRTSSRRSAGSRVQPRRSSHRLRAYQSDNSEDSEDELLDDAPSHVRPSRSSARNATATRSRKSTVETAQHRPKRSRPQIRYPADGSDSELPNIKRRKLTRPPSPKSPKSTSTSSTNYVISSGVIPKWQSLPYHVLLQVFKYAAFPLYDVRTFQPSPSATWLLQMARLCREFTEAALTALYCSPPLVPMVQAHRLVDILRADPRTMAFGYRQKIESLHIDVGQVVAYSLTGSGHLDLGDLIKYLPRLVDLELYHQLDMPPYRKLDEHIKWTYPQGLFDALEYVDPAADPMRGDKTSICKLRSWRWSSRLAGKKYSIENMRDVHLKPTFSNLRKLSFVNYQIPVQGKDEEDPNHEKILADSLEPLTNLDTLVFESSTLFNKKLLPMLPKNVRHLELINCWEVVAEDLAEFLLTHGSRLRTLILNHNQSLNLAFLPVLGLACPHLEVFKMNLTYFNLHATYRDSEPQYTQLLHPEQVPVWPSTLRTIELIQLRKWQPTATEEMAAAEMFFQSLLDSAATLTGLRKLSLQCIISIPWRDRAAFREKWIGSLNRVFLRVSPDPPDHATLLDKASESTPVVLVTPARRRSLPTIETSPASSSQSLPSQARRSQRMTAQPVYAESDVSDAETEILSSSPVKRPNGLARELAILKQTAGIDSPPDAPSSPVGGASSDDDEPIVRKIKGKGKAEVVQGMCEVVEVRIDNLRPTENQATEADFLDTEVSGDEDWNGVDEDFD</sequence>